<accession>A0A7W5FBK5</accession>
<organism evidence="2 3">
    <name type="scientific">Actinoplanes campanulatus</name>
    <dbReference type="NCBI Taxonomy" id="113559"/>
    <lineage>
        <taxon>Bacteria</taxon>
        <taxon>Bacillati</taxon>
        <taxon>Actinomycetota</taxon>
        <taxon>Actinomycetes</taxon>
        <taxon>Micromonosporales</taxon>
        <taxon>Micromonosporaceae</taxon>
        <taxon>Actinoplanes</taxon>
    </lineage>
</organism>
<evidence type="ECO:0000313" key="4">
    <source>
        <dbReference type="Proteomes" id="UP000645640"/>
    </source>
</evidence>
<evidence type="ECO:0000313" key="3">
    <source>
        <dbReference type="Proteomes" id="UP000590749"/>
    </source>
</evidence>
<gene>
    <name evidence="1" type="ORF">Aca07nite_22140</name>
    <name evidence="2" type="ORF">FHR83_000057</name>
</gene>
<evidence type="ECO:0000313" key="2">
    <source>
        <dbReference type="EMBL" id="MBB3092423.1"/>
    </source>
</evidence>
<reference evidence="2 3" key="1">
    <citation type="submission" date="2020-08" db="EMBL/GenBank/DDBJ databases">
        <title>Genomic Encyclopedia of Type Strains, Phase III (KMG-III): the genomes of soil and plant-associated and newly described type strains.</title>
        <authorList>
            <person name="Whitman W."/>
        </authorList>
    </citation>
    <scope>NUCLEOTIDE SEQUENCE [LARGE SCALE GENOMIC DNA]</scope>
    <source>
        <strain evidence="2 3">CECT 3287</strain>
    </source>
</reference>
<dbReference type="EMBL" id="BOMF01000041">
    <property type="protein sequence ID" value="GID44939.1"/>
    <property type="molecule type" value="Genomic_DNA"/>
</dbReference>
<keyword evidence="3" id="KW-1185">Reference proteome</keyword>
<comment type="caution">
    <text evidence="2">The sequence shown here is derived from an EMBL/GenBank/DDBJ whole genome shotgun (WGS) entry which is preliminary data.</text>
</comment>
<proteinExistence type="predicted"/>
<evidence type="ECO:0000313" key="1">
    <source>
        <dbReference type="EMBL" id="GID44939.1"/>
    </source>
</evidence>
<dbReference type="Proteomes" id="UP000590749">
    <property type="component" value="Unassembled WGS sequence"/>
</dbReference>
<protein>
    <submittedName>
        <fullName evidence="2">Uncharacterized protein</fullName>
    </submittedName>
</protein>
<name>A0A7W5FBK5_9ACTN</name>
<reference evidence="1 4" key="2">
    <citation type="submission" date="2021-01" db="EMBL/GenBank/DDBJ databases">
        <title>Whole genome shotgun sequence of Actinoplanes capillaceus NBRC 16408.</title>
        <authorList>
            <person name="Komaki H."/>
            <person name="Tamura T."/>
        </authorList>
    </citation>
    <scope>NUCLEOTIDE SEQUENCE [LARGE SCALE GENOMIC DNA]</scope>
    <source>
        <strain evidence="1 4">NBRC 16408</strain>
    </source>
</reference>
<sequence>MNGTDRRFCSTPVIRIAAFWRGVAAGPCGTRVDDGRESGYHVVSADSKQVVDIGEFDKMFSTVKDLAAEALFVSYLQPSESPTRASVEQAITMMILRHGSDGCAAGVATEFGDHPEAAVRRMAWVHAALAEVLAPPRMPVLH</sequence>
<dbReference type="AlphaFoldDB" id="A0A7W5FBK5"/>
<dbReference type="EMBL" id="JACHXF010000001">
    <property type="protein sequence ID" value="MBB3092423.1"/>
    <property type="molecule type" value="Genomic_DNA"/>
</dbReference>
<dbReference type="RefSeq" id="WP_229795699.1">
    <property type="nucleotide sequence ID" value="NZ_BMPW01000033.1"/>
</dbReference>